<comment type="caution">
    <text evidence="1">The sequence shown here is derived from an EMBL/GenBank/DDBJ whole genome shotgun (WGS) entry which is preliminary data.</text>
</comment>
<evidence type="ECO:0000313" key="1">
    <source>
        <dbReference type="EMBL" id="KKC97891.1"/>
    </source>
</evidence>
<name>A0A0F5V816_9GAMM</name>
<dbReference type="RefSeq" id="WP_046222574.1">
    <property type="nucleotide sequence ID" value="NZ_JWYV01000035.1"/>
</dbReference>
<dbReference type="Proteomes" id="UP000033633">
    <property type="component" value="Unassembled WGS sequence"/>
</dbReference>
<reference evidence="1 2" key="1">
    <citation type="submission" date="2014-12" db="EMBL/GenBank/DDBJ databases">
        <title>Mercury Reductase activity and rhizosphere competence traits in the genome of root associated Photobacterium halotolerans MELD1.</title>
        <authorList>
            <person name="Mathew D.C."/>
            <person name="Huang C.-C."/>
        </authorList>
    </citation>
    <scope>NUCLEOTIDE SEQUENCE [LARGE SCALE GENOMIC DNA]</scope>
    <source>
        <strain evidence="1 2">MELD1</strain>
    </source>
</reference>
<evidence type="ECO:0000313" key="2">
    <source>
        <dbReference type="Proteomes" id="UP000033633"/>
    </source>
</evidence>
<proteinExistence type="predicted"/>
<gene>
    <name evidence="1" type="ORF">KY46_21360</name>
</gene>
<dbReference type="EMBL" id="JWYV01000035">
    <property type="protein sequence ID" value="KKC97891.1"/>
    <property type="molecule type" value="Genomic_DNA"/>
</dbReference>
<protein>
    <submittedName>
        <fullName evidence="1">Uncharacterized protein</fullName>
    </submittedName>
</protein>
<organism evidence="1 2">
    <name type="scientific">Photobacterium halotolerans</name>
    <dbReference type="NCBI Taxonomy" id="265726"/>
    <lineage>
        <taxon>Bacteria</taxon>
        <taxon>Pseudomonadati</taxon>
        <taxon>Pseudomonadota</taxon>
        <taxon>Gammaproteobacteria</taxon>
        <taxon>Vibrionales</taxon>
        <taxon>Vibrionaceae</taxon>
        <taxon>Photobacterium</taxon>
    </lineage>
</organism>
<sequence length="171" mass="20312">MKLKIEVEADEPQIHKLVELLAQFDITLVETNKDEVFDTSELNRDVLDVFDRLSWESFHLVNFIYSKGTLVEDWLEGKNWYICTLNQVQEELELAERNVRSRVNGIKKSCDRQKIQPFVIPYNINSERKYCVDKSVESELLYCLNKWEKTYRDWLKESNLASLNLRSTELT</sequence>
<dbReference type="AlphaFoldDB" id="A0A0F5V816"/>
<dbReference type="PATRIC" id="fig|265726.11.peg.3357"/>
<keyword evidence="2" id="KW-1185">Reference proteome</keyword>
<accession>A0A0F5V816</accession>